<evidence type="ECO:0000256" key="7">
    <source>
        <dbReference type="PROSITE-ProRule" id="PRU01091"/>
    </source>
</evidence>
<dbReference type="OrthoDB" id="9802426at2"/>
<dbReference type="GO" id="GO:0000976">
    <property type="term" value="F:transcription cis-regulatory region binding"/>
    <property type="evidence" value="ECO:0007669"/>
    <property type="project" value="TreeGrafter"/>
</dbReference>
<dbReference type="Gene3D" id="3.40.50.2300">
    <property type="match status" value="1"/>
</dbReference>
<evidence type="ECO:0000256" key="5">
    <source>
        <dbReference type="ARBA" id="ARBA00023163"/>
    </source>
</evidence>
<keyword evidence="4 7" id="KW-0238">DNA-binding</keyword>
<keyword evidence="2" id="KW-0902">Two-component regulatory system</keyword>
<evidence type="ECO:0000256" key="4">
    <source>
        <dbReference type="ARBA" id="ARBA00023125"/>
    </source>
</evidence>
<dbReference type="Gene3D" id="6.10.250.690">
    <property type="match status" value="1"/>
</dbReference>
<evidence type="ECO:0000259" key="8">
    <source>
        <dbReference type="PROSITE" id="PS50110"/>
    </source>
</evidence>
<proteinExistence type="predicted"/>
<dbReference type="CDD" id="cd00383">
    <property type="entry name" value="trans_reg_C"/>
    <property type="match status" value="1"/>
</dbReference>
<evidence type="ECO:0000256" key="2">
    <source>
        <dbReference type="ARBA" id="ARBA00023012"/>
    </source>
</evidence>
<dbReference type="GO" id="GO:0000156">
    <property type="term" value="F:phosphorelay response regulator activity"/>
    <property type="evidence" value="ECO:0007669"/>
    <property type="project" value="TreeGrafter"/>
</dbReference>
<organism evidence="10 11">
    <name type="scientific">Billgrantia tianxiuensis</name>
    <dbReference type="NCBI Taxonomy" id="2497861"/>
    <lineage>
        <taxon>Bacteria</taxon>
        <taxon>Pseudomonadati</taxon>
        <taxon>Pseudomonadota</taxon>
        <taxon>Gammaproteobacteria</taxon>
        <taxon>Oceanospirillales</taxon>
        <taxon>Halomonadaceae</taxon>
        <taxon>Billgrantia</taxon>
    </lineage>
</organism>
<dbReference type="KEGG" id="htx:EKK97_09675"/>
<dbReference type="Proteomes" id="UP000464013">
    <property type="component" value="Chromosome"/>
</dbReference>
<dbReference type="InterPro" id="IPR039420">
    <property type="entry name" value="WalR-like"/>
</dbReference>
<dbReference type="PROSITE" id="PS50110">
    <property type="entry name" value="RESPONSE_REGULATORY"/>
    <property type="match status" value="1"/>
</dbReference>
<protein>
    <submittedName>
        <fullName evidence="10">Response regulator transcription factor</fullName>
    </submittedName>
</protein>
<dbReference type="Pfam" id="PF00486">
    <property type="entry name" value="Trans_reg_C"/>
    <property type="match status" value="1"/>
</dbReference>
<dbReference type="SMART" id="SM00862">
    <property type="entry name" value="Trans_reg_C"/>
    <property type="match status" value="1"/>
</dbReference>
<dbReference type="RefSeq" id="WP_159551462.1">
    <property type="nucleotide sequence ID" value="NZ_CP035042.1"/>
</dbReference>
<reference evidence="10 11" key="1">
    <citation type="submission" date="2019-01" db="EMBL/GenBank/DDBJ databases">
        <title>Complete genome of a denitifying bacterium Halomons sp. BC-M4-5.</title>
        <authorList>
            <person name="Wang L."/>
            <person name="Shao Z."/>
        </authorList>
    </citation>
    <scope>NUCLEOTIDE SEQUENCE [LARGE SCALE GENOMIC DNA]</scope>
    <source>
        <strain evidence="10 11">BC-M4-5</strain>
    </source>
</reference>
<feature type="DNA-binding region" description="OmpR/PhoB-type" evidence="7">
    <location>
        <begin position="124"/>
        <end position="219"/>
    </location>
</feature>
<feature type="modified residue" description="4-aspartylphosphate" evidence="6">
    <location>
        <position position="51"/>
    </location>
</feature>
<dbReference type="SMART" id="SM00448">
    <property type="entry name" value="REC"/>
    <property type="match status" value="1"/>
</dbReference>
<dbReference type="PANTHER" id="PTHR48111">
    <property type="entry name" value="REGULATOR OF RPOS"/>
    <property type="match status" value="1"/>
</dbReference>
<feature type="domain" description="Response regulatory" evidence="8">
    <location>
        <begin position="2"/>
        <end position="116"/>
    </location>
</feature>
<dbReference type="Gene3D" id="1.10.10.10">
    <property type="entry name" value="Winged helix-like DNA-binding domain superfamily/Winged helix DNA-binding domain"/>
    <property type="match status" value="1"/>
</dbReference>
<dbReference type="InterPro" id="IPR001789">
    <property type="entry name" value="Sig_transdc_resp-reg_receiver"/>
</dbReference>
<dbReference type="GO" id="GO:0032993">
    <property type="term" value="C:protein-DNA complex"/>
    <property type="evidence" value="ECO:0007669"/>
    <property type="project" value="TreeGrafter"/>
</dbReference>
<evidence type="ECO:0000259" key="9">
    <source>
        <dbReference type="PROSITE" id="PS51755"/>
    </source>
</evidence>
<evidence type="ECO:0000256" key="1">
    <source>
        <dbReference type="ARBA" id="ARBA00022553"/>
    </source>
</evidence>
<keyword evidence="5" id="KW-0804">Transcription</keyword>
<dbReference type="EMBL" id="CP035042">
    <property type="protein sequence ID" value="QHC49822.1"/>
    <property type="molecule type" value="Genomic_DNA"/>
</dbReference>
<keyword evidence="11" id="KW-1185">Reference proteome</keyword>
<evidence type="ECO:0000313" key="10">
    <source>
        <dbReference type="EMBL" id="QHC49822.1"/>
    </source>
</evidence>
<sequence length="227" mass="25250">MKALVIEDNPNLATSIATVLGEAGFQVETCDDGQAAEQWLRHLSFDLILLDLGLPHLDGIHVLRRLRARQDNTPVLIISARDDLDQRVLGLEEGADDYLGKPFSLVEVVARAKALVRRAKQFGEKSLHCGDVELPPDSPAVLVNGEPVTLHRREREVLEYLLINQGRLVSKAQLIDRLSDLDDAISPSAIETYISRLRKKLGDSIQLRTVRGLGYLLDTQLLDTKPH</sequence>
<evidence type="ECO:0000256" key="6">
    <source>
        <dbReference type="PROSITE-ProRule" id="PRU00169"/>
    </source>
</evidence>
<dbReference type="Pfam" id="PF00072">
    <property type="entry name" value="Response_reg"/>
    <property type="match status" value="1"/>
</dbReference>
<evidence type="ECO:0000256" key="3">
    <source>
        <dbReference type="ARBA" id="ARBA00023015"/>
    </source>
</evidence>
<keyword evidence="1 6" id="KW-0597">Phosphoprotein</keyword>
<name>A0A6I6SJY3_9GAMM</name>
<dbReference type="InterPro" id="IPR001867">
    <property type="entry name" value="OmpR/PhoB-type_DNA-bd"/>
</dbReference>
<keyword evidence="3" id="KW-0805">Transcription regulation</keyword>
<dbReference type="PROSITE" id="PS51755">
    <property type="entry name" value="OMPR_PHOB"/>
    <property type="match status" value="1"/>
</dbReference>
<dbReference type="PANTHER" id="PTHR48111:SF67">
    <property type="entry name" value="TRANSCRIPTIONAL REGULATORY PROTEIN TCTD"/>
    <property type="match status" value="1"/>
</dbReference>
<evidence type="ECO:0000313" key="11">
    <source>
        <dbReference type="Proteomes" id="UP000464013"/>
    </source>
</evidence>
<dbReference type="SUPFAM" id="SSF52172">
    <property type="entry name" value="CheY-like"/>
    <property type="match status" value="1"/>
</dbReference>
<accession>A0A6I6SJY3</accession>
<dbReference type="GO" id="GO:0005829">
    <property type="term" value="C:cytosol"/>
    <property type="evidence" value="ECO:0007669"/>
    <property type="project" value="TreeGrafter"/>
</dbReference>
<dbReference type="GO" id="GO:0006355">
    <property type="term" value="P:regulation of DNA-templated transcription"/>
    <property type="evidence" value="ECO:0007669"/>
    <property type="project" value="InterPro"/>
</dbReference>
<gene>
    <name evidence="10" type="ORF">EKK97_09675</name>
</gene>
<dbReference type="InterPro" id="IPR011006">
    <property type="entry name" value="CheY-like_superfamily"/>
</dbReference>
<feature type="domain" description="OmpR/PhoB-type" evidence="9">
    <location>
        <begin position="124"/>
        <end position="219"/>
    </location>
</feature>
<dbReference type="FunFam" id="3.40.50.2300:FF:000002">
    <property type="entry name" value="DNA-binding response regulator PhoP"/>
    <property type="match status" value="1"/>
</dbReference>
<dbReference type="AlphaFoldDB" id="A0A6I6SJY3"/>
<dbReference type="InterPro" id="IPR036388">
    <property type="entry name" value="WH-like_DNA-bd_sf"/>
</dbReference>